<evidence type="ECO:0000256" key="2">
    <source>
        <dbReference type="ARBA" id="ARBA00008473"/>
    </source>
</evidence>
<evidence type="ECO:0000256" key="9">
    <source>
        <dbReference type="SAM" id="Coils"/>
    </source>
</evidence>
<dbReference type="InterPro" id="IPR056173">
    <property type="entry name" value="Sec20_C"/>
</dbReference>
<protein>
    <recommendedName>
        <fullName evidence="11">Sec20 C-terminal domain-containing protein</fullName>
    </recommendedName>
</protein>
<dbReference type="GO" id="GO:0005484">
    <property type="term" value="F:SNAP receptor activity"/>
    <property type="evidence" value="ECO:0007669"/>
    <property type="project" value="TreeGrafter"/>
</dbReference>
<name>A0A7S4KXN5_9EUKA</name>
<dbReference type="AlphaFoldDB" id="A0A7S4KXN5"/>
<sequence>MATEIEQLLKRLSDTISEMSVTNQNSLLIHHYRGKLHDYNQEFKKTSGNIKASREHAELLHSVRRDIKDAHNSESFIRRSVNASDRTASAIIEQAEQSQEALRNQKRNLLGAQSKMGGMDGMFSSIGSLMSQIQRKKMRDQIILAMVISFCATFIFVYWLRDNGMI</sequence>
<dbReference type="GO" id="GO:0031201">
    <property type="term" value="C:SNARE complex"/>
    <property type="evidence" value="ECO:0007669"/>
    <property type="project" value="TreeGrafter"/>
</dbReference>
<dbReference type="EMBL" id="HBKR01019623">
    <property type="protein sequence ID" value="CAE2308700.1"/>
    <property type="molecule type" value="Transcribed_RNA"/>
</dbReference>
<feature type="transmembrane region" description="Helical" evidence="10">
    <location>
        <begin position="142"/>
        <end position="160"/>
    </location>
</feature>
<dbReference type="GO" id="GO:0015031">
    <property type="term" value="P:protein transport"/>
    <property type="evidence" value="ECO:0007669"/>
    <property type="project" value="UniProtKB-KW"/>
</dbReference>
<dbReference type="GO" id="GO:0006888">
    <property type="term" value="P:endoplasmic reticulum to Golgi vesicle-mediated transport"/>
    <property type="evidence" value="ECO:0007669"/>
    <property type="project" value="InterPro"/>
</dbReference>
<evidence type="ECO:0000256" key="8">
    <source>
        <dbReference type="ARBA" id="ARBA00023136"/>
    </source>
</evidence>
<comment type="similarity">
    <text evidence="2">Belongs to the GOSR1 family.</text>
</comment>
<keyword evidence="4 10" id="KW-0812">Transmembrane</keyword>
<keyword evidence="3" id="KW-0813">Transport</keyword>
<dbReference type="GO" id="GO:0006906">
    <property type="term" value="P:vesicle fusion"/>
    <property type="evidence" value="ECO:0007669"/>
    <property type="project" value="TreeGrafter"/>
</dbReference>
<dbReference type="GO" id="GO:0000139">
    <property type="term" value="C:Golgi membrane"/>
    <property type="evidence" value="ECO:0007669"/>
    <property type="project" value="UniProtKB-SubCell"/>
</dbReference>
<dbReference type="Pfam" id="PF03908">
    <property type="entry name" value="Sec20"/>
    <property type="match status" value="1"/>
</dbReference>
<keyword evidence="9" id="KW-0175">Coiled coil</keyword>
<keyword evidence="7" id="KW-0333">Golgi apparatus</keyword>
<dbReference type="InterPro" id="IPR023601">
    <property type="entry name" value="Golgi_SNAP_su1"/>
</dbReference>
<accession>A0A7S4KXN5</accession>
<keyword evidence="5" id="KW-0653">Protein transport</keyword>
<feature type="coiled-coil region" evidence="9">
    <location>
        <begin position="88"/>
        <end position="115"/>
    </location>
</feature>
<feature type="domain" description="Sec20 C-terminal" evidence="11">
    <location>
        <begin position="75"/>
        <end position="156"/>
    </location>
</feature>
<evidence type="ECO:0000256" key="1">
    <source>
        <dbReference type="ARBA" id="ARBA00004409"/>
    </source>
</evidence>
<organism evidence="12">
    <name type="scientific">Paramoeba aestuarina</name>
    <dbReference type="NCBI Taxonomy" id="180227"/>
    <lineage>
        <taxon>Eukaryota</taxon>
        <taxon>Amoebozoa</taxon>
        <taxon>Discosea</taxon>
        <taxon>Flabellinia</taxon>
        <taxon>Dactylopodida</taxon>
        <taxon>Paramoebidae</taxon>
        <taxon>Paramoeba</taxon>
    </lineage>
</organism>
<evidence type="ECO:0000256" key="4">
    <source>
        <dbReference type="ARBA" id="ARBA00022692"/>
    </source>
</evidence>
<dbReference type="GO" id="GO:0048219">
    <property type="term" value="P:inter-Golgi cisterna vesicle-mediated transport"/>
    <property type="evidence" value="ECO:0007669"/>
    <property type="project" value="TreeGrafter"/>
</dbReference>
<evidence type="ECO:0000256" key="5">
    <source>
        <dbReference type="ARBA" id="ARBA00022927"/>
    </source>
</evidence>
<keyword evidence="8 10" id="KW-0472">Membrane</keyword>
<reference evidence="12" key="1">
    <citation type="submission" date="2021-01" db="EMBL/GenBank/DDBJ databases">
        <authorList>
            <person name="Corre E."/>
            <person name="Pelletier E."/>
            <person name="Niang G."/>
            <person name="Scheremetjew M."/>
            <person name="Finn R."/>
            <person name="Kale V."/>
            <person name="Holt S."/>
            <person name="Cochrane G."/>
            <person name="Meng A."/>
            <person name="Brown T."/>
            <person name="Cohen L."/>
        </authorList>
    </citation>
    <scope>NUCLEOTIDE SEQUENCE</scope>
    <source>
        <strain evidence="12">SoJaBio B1-5/56/2</strain>
    </source>
</reference>
<dbReference type="PANTHER" id="PTHR21094">
    <property type="entry name" value="GOS-28 SNARE- RELATED"/>
    <property type="match status" value="1"/>
</dbReference>
<keyword evidence="6 10" id="KW-1133">Transmembrane helix</keyword>
<dbReference type="GO" id="GO:0005801">
    <property type="term" value="C:cis-Golgi network"/>
    <property type="evidence" value="ECO:0007669"/>
    <property type="project" value="InterPro"/>
</dbReference>
<evidence type="ECO:0000259" key="11">
    <source>
        <dbReference type="Pfam" id="PF03908"/>
    </source>
</evidence>
<comment type="subcellular location">
    <subcellularLocation>
        <location evidence="1">Golgi apparatus membrane</location>
        <topology evidence="1">Single-pass type IV membrane protein</topology>
    </subcellularLocation>
</comment>
<evidence type="ECO:0000256" key="6">
    <source>
        <dbReference type="ARBA" id="ARBA00022989"/>
    </source>
</evidence>
<evidence type="ECO:0000256" key="3">
    <source>
        <dbReference type="ARBA" id="ARBA00022448"/>
    </source>
</evidence>
<gene>
    <name evidence="12" type="ORF">NAES01612_LOCUS12847</name>
</gene>
<evidence type="ECO:0000256" key="7">
    <source>
        <dbReference type="ARBA" id="ARBA00023034"/>
    </source>
</evidence>
<dbReference type="PANTHER" id="PTHR21094:SF2">
    <property type="entry name" value="GOLGI SNAP RECEPTOR COMPLEX MEMBER 1"/>
    <property type="match status" value="1"/>
</dbReference>
<evidence type="ECO:0000313" key="12">
    <source>
        <dbReference type="EMBL" id="CAE2308700.1"/>
    </source>
</evidence>
<evidence type="ECO:0000256" key="10">
    <source>
        <dbReference type="SAM" id="Phobius"/>
    </source>
</evidence>
<dbReference type="GO" id="GO:0005797">
    <property type="term" value="C:Golgi medial cisterna"/>
    <property type="evidence" value="ECO:0007669"/>
    <property type="project" value="TreeGrafter"/>
</dbReference>
<proteinExistence type="inferred from homology"/>